<evidence type="ECO:0000256" key="2">
    <source>
        <dbReference type="RuleBase" id="RU003679"/>
    </source>
</evidence>
<evidence type="ECO:0000313" key="4">
    <source>
        <dbReference type="EMBL" id="TCL61276.1"/>
    </source>
</evidence>
<dbReference type="OrthoDB" id="9813184at2"/>
<evidence type="ECO:0000313" key="5">
    <source>
        <dbReference type="Proteomes" id="UP000295184"/>
    </source>
</evidence>
<accession>A0A4R1R6R5</accession>
<dbReference type="AlphaFoldDB" id="A0A4R1R6R5"/>
<proteinExistence type="inferred from homology"/>
<evidence type="ECO:0000259" key="3">
    <source>
        <dbReference type="Pfam" id="PF01301"/>
    </source>
</evidence>
<dbReference type="PRINTS" id="PR00742">
    <property type="entry name" value="GLHYDRLASE35"/>
</dbReference>
<dbReference type="SUPFAM" id="SSF51445">
    <property type="entry name" value="(Trans)glycosidases"/>
    <property type="match status" value="1"/>
</dbReference>
<dbReference type="Pfam" id="PF01301">
    <property type="entry name" value="Glyco_hydro_35"/>
    <property type="match status" value="1"/>
</dbReference>
<name>A0A4R1R6R5_9FIRM</name>
<dbReference type="STRING" id="1650663.GCA_001486665_02848"/>
<dbReference type="InterPro" id="IPR017853">
    <property type="entry name" value="GH"/>
</dbReference>
<dbReference type="RefSeq" id="WP_058966066.1">
    <property type="nucleotide sequence ID" value="NZ_CABKVM010000019.1"/>
</dbReference>
<protein>
    <submittedName>
        <fullName evidence="4">Glycosyl hydrolase family 35</fullName>
    </submittedName>
</protein>
<evidence type="ECO:0000256" key="1">
    <source>
        <dbReference type="ARBA" id="ARBA00009809"/>
    </source>
</evidence>
<dbReference type="GO" id="GO:0004553">
    <property type="term" value="F:hydrolase activity, hydrolyzing O-glycosyl compounds"/>
    <property type="evidence" value="ECO:0007669"/>
    <property type="project" value="InterPro"/>
</dbReference>
<dbReference type="Gene3D" id="3.20.20.80">
    <property type="entry name" value="Glycosidases"/>
    <property type="match status" value="1"/>
</dbReference>
<dbReference type="GO" id="GO:0005975">
    <property type="term" value="P:carbohydrate metabolic process"/>
    <property type="evidence" value="ECO:0007669"/>
    <property type="project" value="InterPro"/>
</dbReference>
<dbReference type="EMBL" id="SLUM01000002">
    <property type="protein sequence ID" value="TCL61276.1"/>
    <property type="molecule type" value="Genomic_DNA"/>
</dbReference>
<sequence length="719" mass="82364">MNIHFECQRFKPLNSHHLSLSEVESDLVATNLYLERAGKPIAPVVGEFHFSRCPQECWEDEIRKMKAGGVTVISTYLFWILHEEREGEFNFAGDRDIRKFLSLCEKNEMLVLLRIGPWCHGEVVYGGFPEFIQERQDKRTSSPEYLEKVRNLYRAYYEQVKDFFYQNGSVVIGIQLENEYGGKDRDYIPSLRKMAVEVGFRLPLYTITAWPPNGSLKGDLLPMFGRYPERPWVQNTQPLPVHNRFCISSEKIDKGIDVDILKDVVWEELPYDDFPYATCELGCGVQVYEHRRPIISDRDAYFIGLMHLAQWVNVLGYYMYHGGRNPQGRYQESRSTGYPNNCPISSYDFQAPISEYGFLRRSYHRLRLLHLFLADYAEEFAAAQPFFCEKTGGQIDRKVSVRIHPEGGGYLFVNNHQRLVPYDPIENAEITVHTAQGSCGIPRLDVPSGVSAMFPMKREYGLIRVEYLLAQPICYEKADGVTRYYFFVPDGIACRGKLAAGEGAHLTGQNADGETLLVANEGQTPAFTACKGNEKTELYLLTQQQAESLWKMNGRVFFCHDTVLACDGQNYTVDRATASGNCIGIRLEEMPAHHPMEGDDYLFSAQPAKEYVLHVPRDIFSACEDCRVAFRLVGNVAQLYCGDTLMADWFNYDQHWEIGLKRFRKQIEQGQKITLVVSALDKDHPVYLECPIPRDRIELQLEGAASIQRQTFPCDESCM</sequence>
<dbReference type="InterPro" id="IPR001944">
    <property type="entry name" value="Glycoside_Hdrlase_35"/>
</dbReference>
<organism evidence="4 5">
    <name type="scientific">Allofournierella massiliensis</name>
    <dbReference type="NCBI Taxonomy" id="1650663"/>
    <lineage>
        <taxon>Bacteria</taxon>
        <taxon>Bacillati</taxon>
        <taxon>Bacillota</taxon>
        <taxon>Clostridia</taxon>
        <taxon>Eubacteriales</taxon>
        <taxon>Oscillospiraceae</taxon>
        <taxon>Allofournierella</taxon>
    </lineage>
</organism>
<feature type="domain" description="Glycoside hydrolase 35 catalytic" evidence="3">
    <location>
        <begin position="37"/>
        <end position="370"/>
    </location>
</feature>
<dbReference type="PANTHER" id="PTHR23421">
    <property type="entry name" value="BETA-GALACTOSIDASE RELATED"/>
    <property type="match status" value="1"/>
</dbReference>
<dbReference type="Proteomes" id="UP000295184">
    <property type="component" value="Unassembled WGS sequence"/>
</dbReference>
<gene>
    <name evidence="4" type="ORF">EDD77_10214</name>
</gene>
<comment type="caution">
    <text evidence="4">The sequence shown here is derived from an EMBL/GenBank/DDBJ whole genome shotgun (WGS) entry which is preliminary data.</text>
</comment>
<dbReference type="InterPro" id="IPR031330">
    <property type="entry name" value="Gly_Hdrlase_35_cat"/>
</dbReference>
<comment type="similarity">
    <text evidence="1 2">Belongs to the glycosyl hydrolase 35 family.</text>
</comment>
<keyword evidence="4" id="KW-0378">Hydrolase</keyword>
<reference evidence="4 5" key="1">
    <citation type="submission" date="2019-03" db="EMBL/GenBank/DDBJ databases">
        <title>Genomic Encyclopedia of Type Strains, Phase IV (KMG-IV): sequencing the most valuable type-strain genomes for metagenomic binning, comparative biology and taxonomic classification.</title>
        <authorList>
            <person name="Goeker M."/>
        </authorList>
    </citation>
    <scope>NUCLEOTIDE SEQUENCE [LARGE SCALE GENOMIC DNA]</scope>
    <source>
        <strain evidence="4 5">DSM 100451</strain>
    </source>
</reference>